<keyword evidence="13" id="KW-1185">Reference proteome</keyword>
<organism evidence="12 13">
    <name type="scientific">Paramarasmius palmivorus</name>
    <dbReference type="NCBI Taxonomy" id="297713"/>
    <lineage>
        <taxon>Eukaryota</taxon>
        <taxon>Fungi</taxon>
        <taxon>Dikarya</taxon>
        <taxon>Basidiomycota</taxon>
        <taxon>Agaricomycotina</taxon>
        <taxon>Agaricomycetes</taxon>
        <taxon>Agaricomycetidae</taxon>
        <taxon>Agaricales</taxon>
        <taxon>Marasmiineae</taxon>
        <taxon>Marasmiaceae</taxon>
        <taxon>Paramarasmius</taxon>
    </lineage>
</organism>
<reference evidence="12 13" key="1">
    <citation type="submission" date="2024-01" db="EMBL/GenBank/DDBJ databases">
        <title>A draft genome for a cacao thread blight-causing isolate of Paramarasmius palmivorus.</title>
        <authorList>
            <person name="Baruah I.K."/>
            <person name="Bukari Y."/>
            <person name="Amoako-Attah I."/>
            <person name="Meinhardt L.W."/>
            <person name="Bailey B.A."/>
            <person name="Cohen S.P."/>
        </authorList>
    </citation>
    <scope>NUCLEOTIDE SEQUENCE [LARGE SCALE GENOMIC DNA]</scope>
    <source>
        <strain evidence="12 13">GH-12</strain>
    </source>
</reference>
<keyword evidence="7" id="KW-0239">DNA-directed DNA polymerase</keyword>
<dbReference type="GO" id="GO:0003677">
    <property type="term" value="F:DNA binding"/>
    <property type="evidence" value="ECO:0007669"/>
    <property type="project" value="InterPro"/>
</dbReference>
<dbReference type="InterPro" id="IPR007185">
    <property type="entry name" value="DNA_pol_a/d/e_bsu"/>
</dbReference>
<dbReference type="Gene3D" id="2.40.50.430">
    <property type="match status" value="1"/>
</dbReference>
<dbReference type="FunFam" id="2.40.50.430:FF:000002">
    <property type="entry name" value="DNA polymerase delta subunit"/>
    <property type="match status" value="1"/>
</dbReference>
<dbReference type="AlphaFoldDB" id="A0AAW0CX30"/>
<comment type="catalytic activity">
    <reaction evidence="9">
        <text>DNA(n) + a 2'-deoxyribonucleoside 5'-triphosphate = DNA(n+1) + diphosphate</text>
        <dbReference type="Rhea" id="RHEA:22508"/>
        <dbReference type="Rhea" id="RHEA-COMP:17339"/>
        <dbReference type="Rhea" id="RHEA-COMP:17340"/>
        <dbReference type="ChEBI" id="CHEBI:33019"/>
        <dbReference type="ChEBI" id="CHEBI:61560"/>
        <dbReference type="ChEBI" id="CHEBI:173112"/>
        <dbReference type="EC" id="2.7.7.7"/>
    </reaction>
</comment>
<gene>
    <name evidence="12" type="primary">cdc1</name>
    <name evidence="12" type="ORF">VNI00_008309</name>
</gene>
<dbReference type="GO" id="GO:0006273">
    <property type="term" value="P:lagging strand elongation"/>
    <property type="evidence" value="ECO:0007669"/>
    <property type="project" value="UniProtKB-ARBA"/>
</dbReference>
<sequence>MEKISSLPKSPAPKRSVTHVVTPAELSSSFVIAPAQKTYKHQYSNIYFTRLRHFREIVEERARRRWKDLDGSPVLVPRVLEVLKGQLCYVIGTVYMDMPLKPNVMEDIARDRSIPPPPPPPKFYSPDDKVMLEDESGRIRLVGDCIKKARLVTGVILGALGMETPNGEFEVVDICYPGMAPNPTEEETEDKMNVDDASEQTDEWIAAISGLDIGSPSSSDAKIHMLIEYLTGEECDTTQAVSASQISRLVIAGNSLTPITIDVENLDPKAKKFILPNGAQITSKNKHDTTTFSTHPIFSLSAHLLDIANAMPVHLLPGESDPSGVILPQQSLPKAMFGSVASLSSFNCETNPAYLRLGNEKITRTLLVNSGQPLNDMFKYVSCPPHTRLSLLESTLMWRHMAPTAPDTLWCHPYLEVDPFIIEETPDIYIVGGQEKLITKMISDRNSRCRIVGVPSFANTGILVLINLRTMDVKKITFDAKGMVISKTNGVDEGVIKSQSTTAESLDPSLSNTSR</sequence>
<dbReference type="InterPro" id="IPR024826">
    <property type="entry name" value="DNA_pol_delta/II_ssu"/>
</dbReference>
<protein>
    <recommendedName>
        <fullName evidence="3">DNA-directed DNA polymerase</fullName>
        <ecNumber evidence="3">2.7.7.7</ecNumber>
    </recommendedName>
</protein>
<keyword evidence="6" id="KW-0235">DNA replication</keyword>
<evidence type="ECO:0000259" key="10">
    <source>
        <dbReference type="Pfam" id="PF04042"/>
    </source>
</evidence>
<evidence type="ECO:0000313" key="12">
    <source>
        <dbReference type="EMBL" id="KAK7043698.1"/>
    </source>
</evidence>
<dbReference type="InterPro" id="IPR040663">
    <property type="entry name" value="DNA_pol_D_N"/>
</dbReference>
<evidence type="ECO:0000256" key="9">
    <source>
        <dbReference type="ARBA" id="ARBA00049244"/>
    </source>
</evidence>
<evidence type="ECO:0000256" key="7">
    <source>
        <dbReference type="ARBA" id="ARBA00022932"/>
    </source>
</evidence>
<comment type="caution">
    <text evidence="12">The sequence shown here is derived from an EMBL/GenBank/DDBJ whole genome shotgun (WGS) entry which is preliminary data.</text>
</comment>
<keyword evidence="8" id="KW-0539">Nucleus</keyword>
<dbReference type="EMBL" id="JAYKXP010000028">
    <property type="protein sequence ID" value="KAK7043698.1"/>
    <property type="molecule type" value="Genomic_DNA"/>
</dbReference>
<keyword evidence="4" id="KW-0808">Transferase</keyword>
<dbReference type="GO" id="GO:0006281">
    <property type="term" value="P:DNA repair"/>
    <property type="evidence" value="ECO:0007669"/>
    <property type="project" value="UniProtKB-ARBA"/>
</dbReference>
<evidence type="ECO:0000313" key="13">
    <source>
        <dbReference type="Proteomes" id="UP001383192"/>
    </source>
</evidence>
<evidence type="ECO:0000256" key="2">
    <source>
        <dbReference type="ARBA" id="ARBA00006035"/>
    </source>
</evidence>
<feature type="domain" description="DNA polymerase alpha/delta/epsilon subunit B" evidence="10">
    <location>
        <begin position="205"/>
        <end position="435"/>
    </location>
</feature>
<accession>A0AAW0CX30</accession>
<dbReference type="GO" id="GO:0003887">
    <property type="term" value="F:DNA-directed DNA polymerase activity"/>
    <property type="evidence" value="ECO:0007669"/>
    <property type="project" value="UniProtKB-KW"/>
</dbReference>
<keyword evidence="5" id="KW-0548">Nucleotidyltransferase</keyword>
<dbReference type="Proteomes" id="UP001383192">
    <property type="component" value="Unassembled WGS sequence"/>
</dbReference>
<comment type="subcellular location">
    <subcellularLocation>
        <location evidence="1">Nucleus</location>
    </subcellularLocation>
</comment>
<evidence type="ECO:0000256" key="8">
    <source>
        <dbReference type="ARBA" id="ARBA00023242"/>
    </source>
</evidence>
<name>A0AAW0CX30_9AGAR</name>
<evidence type="ECO:0000256" key="4">
    <source>
        <dbReference type="ARBA" id="ARBA00022679"/>
    </source>
</evidence>
<dbReference type="PANTHER" id="PTHR10416">
    <property type="entry name" value="DNA POLYMERASE DELTA SUBUNIT 2"/>
    <property type="match status" value="1"/>
</dbReference>
<evidence type="ECO:0000256" key="3">
    <source>
        <dbReference type="ARBA" id="ARBA00012417"/>
    </source>
</evidence>
<dbReference type="Pfam" id="PF18018">
    <property type="entry name" value="DNA_pol_D_N"/>
    <property type="match status" value="1"/>
</dbReference>
<comment type="similarity">
    <text evidence="2">Belongs to the DNA polymerase delta/II small subunit family.</text>
</comment>
<dbReference type="GO" id="GO:0043625">
    <property type="term" value="C:delta DNA polymerase complex"/>
    <property type="evidence" value="ECO:0007669"/>
    <property type="project" value="TreeGrafter"/>
</dbReference>
<dbReference type="Pfam" id="PF04042">
    <property type="entry name" value="DNA_pol_E_B"/>
    <property type="match status" value="1"/>
</dbReference>
<evidence type="ECO:0000256" key="5">
    <source>
        <dbReference type="ARBA" id="ARBA00022695"/>
    </source>
</evidence>
<evidence type="ECO:0000256" key="6">
    <source>
        <dbReference type="ARBA" id="ARBA00022705"/>
    </source>
</evidence>
<proteinExistence type="inferred from homology"/>
<evidence type="ECO:0000259" key="11">
    <source>
        <dbReference type="Pfam" id="PF18018"/>
    </source>
</evidence>
<dbReference type="Gene3D" id="3.60.21.50">
    <property type="match status" value="1"/>
</dbReference>
<dbReference type="EC" id="2.7.7.7" evidence="3"/>
<dbReference type="PANTHER" id="PTHR10416:SF0">
    <property type="entry name" value="DNA POLYMERASE DELTA SUBUNIT 2"/>
    <property type="match status" value="1"/>
</dbReference>
<feature type="domain" description="DNA polymerase delta subunit OB-fold" evidence="11">
    <location>
        <begin position="42"/>
        <end position="174"/>
    </location>
</feature>
<evidence type="ECO:0000256" key="1">
    <source>
        <dbReference type="ARBA" id="ARBA00004123"/>
    </source>
</evidence>